<organism evidence="6 7">
    <name type="scientific">Ahniella affigens</name>
    <dbReference type="NCBI Taxonomy" id="2021234"/>
    <lineage>
        <taxon>Bacteria</taxon>
        <taxon>Pseudomonadati</taxon>
        <taxon>Pseudomonadota</taxon>
        <taxon>Gammaproteobacteria</taxon>
        <taxon>Lysobacterales</taxon>
        <taxon>Rhodanobacteraceae</taxon>
        <taxon>Ahniella</taxon>
    </lineage>
</organism>
<dbReference type="SMART" id="SM00255">
    <property type="entry name" value="TIR"/>
    <property type="match status" value="1"/>
</dbReference>
<dbReference type="InterPro" id="IPR000157">
    <property type="entry name" value="TIR_dom"/>
</dbReference>
<protein>
    <recommendedName>
        <fullName evidence="5">TIR domain-containing protein</fullName>
    </recommendedName>
</protein>
<dbReference type="InterPro" id="IPR035897">
    <property type="entry name" value="Toll_tir_struct_dom_sf"/>
</dbReference>
<evidence type="ECO:0000313" key="6">
    <source>
        <dbReference type="EMBL" id="AVP95754.1"/>
    </source>
</evidence>
<evidence type="ECO:0000256" key="1">
    <source>
        <dbReference type="ARBA" id="ARBA00010996"/>
    </source>
</evidence>
<evidence type="ECO:0000259" key="5">
    <source>
        <dbReference type="PROSITE" id="PS50104"/>
    </source>
</evidence>
<keyword evidence="7" id="KW-1185">Reference proteome</keyword>
<gene>
    <name evidence="6" type="ORF">C7S18_00435</name>
</gene>
<dbReference type="EMBL" id="CP027860">
    <property type="protein sequence ID" value="AVP95754.1"/>
    <property type="molecule type" value="Genomic_DNA"/>
</dbReference>
<dbReference type="SUPFAM" id="SSF52833">
    <property type="entry name" value="Thioredoxin-like"/>
    <property type="match status" value="1"/>
</dbReference>
<keyword evidence="4" id="KW-1133">Transmembrane helix</keyword>
<comment type="similarity">
    <text evidence="1">Belongs to the SCO1/2 family.</text>
</comment>
<dbReference type="InterPro" id="IPR003782">
    <property type="entry name" value="SCO1/SenC"/>
</dbReference>
<keyword evidence="4" id="KW-0812">Transmembrane</keyword>
<keyword evidence="4" id="KW-0472">Membrane</keyword>
<evidence type="ECO:0000256" key="2">
    <source>
        <dbReference type="PIRSR" id="PIRSR603782-1"/>
    </source>
</evidence>
<feature type="region of interest" description="Disordered" evidence="3">
    <location>
        <begin position="192"/>
        <end position="211"/>
    </location>
</feature>
<dbReference type="PROSITE" id="PS50104">
    <property type="entry name" value="TIR"/>
    <property type="match status" value="1"/>
</dbReference>
<dbReference type="AlphaFoldDB" id="A0A2P1PLN6"/>
<proteinExistence type="inferred from homology"/>
<dbReference type="SUPFAM" id="SSF52200">
    <property type="entry name" value="Toll/Interleukin receptor TIR domain"/>
    <property type="match status" value="1"/>
</dbReference>
<feature type="domain" description="TIR" evidence="5">
    <location>
        <begin position="57"/>
        <end position="189"/>
    </location>
</feature>
<dbReference type="GO" id="GO:0046872">
    <property type="term" value="F:metal ion binding"/>
    <property type="evidence" value="ECO:0007669"/>
    <property type="project" value="UniProtKB-KW"/>
</dbReference>
<dbReference type="Pfam" id="PF02630">
    <property type="entry name" value="SCO1-SenC"/>
    <property type="match status" value="1"/>
</dbReference>
<reference evidence="6 7" key="2">
    <citation type="submission" date="2018-03" db="EMBL/GenBank/DDBJ databases">
        <authorList>
            <person name="Keele B.F."/>
        </authorList>
    </citation>
    <scope>NUCLEOTIDE SEQUENCE [LARGE SCALE GENOMIC DNA]</scope>
    <source>
        <strain evidence="6 7">D13</strain>
    </source>
</reference>
<evidence type="ECO:0000256" key="3">
    <source>
        <dbReference type="SAM" id="MobiDB-lite"/>
    </source>
</evidence>
<reference evidence="6 7" key="1">
    <citation type="submission" date="2018-03" db="EMBL/GenBank/DDBJ databases">
        <title>Ahniella affigens gen. nov., sp. nov., a gammaproteobacterium isolated from sandy soil near a stream.</title>
        <authorList>
            <person name="Ko Y."/>
            <person name="Kim J.-H."/>
        </authorList>
    </citation>
    <scope>NUCLEOTIDE SEQUENCE [LARGE SCALE GENOMIC DNA]</scope>
    <source>
        <strain evidence="6 7">D13</strain>
    </source>
</reference>
<dbReference type="Proteomes" id="UP000241074">
    <property type="component" value="Chromosome"/>
</dbReference>
<keyword evidence="2" id="KW-0186">Copper</keyword>
<evidence type="ECO:0000313" key="7">
    <source>
        <dbReference type="Proteomes" id="UP000241074"/>
    </source>
</evidence>
<dbReference type="InterPro" id="IPR036249">
    <property type="entry name" value="Thioredoxin-like_sf"/>
</dbReference>
<dbReference type="KEGG" id="xba:C7S18_00435"/>
<keyword evidence="2" id="KW-0479">Metal-binding</keyword>
<feature type="compositionally biased region" description="Polar residues" evidence="3">
    <location>
        <begin position="192"/>
        <end position="208"/>
    </location>
</feature>
<dbReference type="Pfam" id="PF13676">
    <property type="entry name" value="TIR_2"/>
    <property type="match status" value="1"/>
</dbReference>
<dbReference type="OrthoDB" id="7055795at2"/>
<sequence length="490" mass="54041">MGIGPQVTCSNSSAVVYFGSKREQSCRLQATWASMYSLALANRLLLRVCTIFLVASMVRDVFICHAGEDKEAVARPLATMLKERGLTVWLDEQELTVGDSLRRVIDRGLSDSKFGVVILSPSFFLKEWPNVELDALFARELKTGKTILPVWHDVDHIAVRQRAPLLADKLAVSTSKGLDVVADEVARAISASTNGPRDTSATRGSDLSLSGARPSRRSLFALLTGIAALLALVAGYYLESADVFGGRSPSVAKLTELMLFGSPRTLSESWQKVFFDQSGSAVVPLRERSTLKLLALAYVDSPCLGHVETMNLIQKYLSKYISIKSFVLSINPRDDSKRVSEFVERNDYVLTMLRGAPEQIAGVSRDLGFIFVDAGVRDGKETFDHSQGIALIDGKKFVGMFRYSEIRDTEGGKVRPYAKVLAEDLLDYIDRKSAESSVGSSRDVSFIGYATAAETQQIWIERLTQDERSRVLAAIERDVALDPGRFECKR</sequence>
<evidence type="ECO:0000256" key="4">
    <source>
        <dbReference type="SAM" id="Phobius"/>
    </source>
</evidence>
<dbReference type="Gene3D" id="3.40.30.10">
    <property type="entry name" value="Glutaredoxin"/>
    <property type="match status" value="1"/>
</dbReference>
<feature type="binding site" evidence="2">
    <location>
        <position position="385"/>
    </location>
    <ligand>
        <name>Cu cation</name>
        <dbReference type="ChEBI" id="CHEBI:23378"/>
    </ligand>
</feature>
<dbReference type="GO" id="GO:0007165">
    <property type="term" value="P:signal transduction"/>
    <property type="evidence" value="ECO:0007669"/>
    <property type="project" value="InterPro"/>
</dbReference>
<feature type="transmembrane region" description="Helical" evidence="4">
    <location>
        <begin position="219"/>
        <end position="238"/>
    </location>
</feature>
<accession>A0A2P1PLN6</accession>
<name>A0A2P1PLN6_9GAMM</name>
<dbReference type="Gene3D" id="3.40.50.10140">
    <property type="entry name" value="Toll/interleukin-1 receptor homology (TIR) domain"/>
    <property type="match status" value="1"/>
</dbReference>